<dbReference type="Proteomes" id="UP000752696">
    <property type="component" value="Unassembled WGS sequence"/>
</dbReference>
<organism evidence="1 2">
    <name type="scientific">Heterotrigona itama</name>
    <dbReference type="NCBI Taxonomy" id="395501"/>
    <lineage>
        <taxon>Eukaryota</taxon>
        <taxon>Metazoa</taxon>
        <taxon>Ecdysozoa</taxon>
        <taxon>Arthropoda</taxon>
        <taxon>Hexapoda</taxon>
        <taxon>Insecta</taxon>
        <taxon>Pterygota</taxon>
        <taxon>Neoptera</taxon>
        <taxon>Endopterygota</taxon>
        <taxon>Hymenoptera</taxon>
        <taxon>Apocrita</taxon>
        <taxon>Aculeata</taxon>
        <taxon>Apoidea</taxon>
        <taxon>Anthophila</taxon>
        <taxon>Apidae</taxon>
        <taxon>Heterotrigona</taxon>
    </lineage>
</organism>
<feature type="non-terminal residue" evidence="1">
    <location>
        <position position="122"/>
    </location>
</feature>
<dbReference type="AlphaFoldDB" id="A0A6V7H3Y4"/>
<name>A0A6V7H3Y4_9HYME</name>
<reference evidence="1" key="1">
    <citation type="submission" date="2020-07" db="EMBL/GenBank/DDBJ databases">
        <authorList>
            <person name="Nazaruddin N."/>
        </authorList>
    </citation>
    <scope>NUCLEOTIDE SEQUENCE</scope>
</reference>
<proteinExistence type="predicted"/>
<evidence type="ECO:0000313" key="2">
    <source>
        <dbReference type="Proteomes" id="UP000752696"/>
    </source>
</evidence>
<dbReference type="EMBL" id="CAJDYZ010005803">
    <property type="protein sequence ID" value="CAD1472805.1"/>
    <property type="molecule type" value="Genomic_DNA"/>
</dbReference>
<keyword evidence="2" id="KW-1185">Reference proteome</keyword>
<protein>
    <submittedName>
        <fullName evidence="1">Uncharacterized protein</fullName>
    </submittedName>
</protein>
<sequence length="122" mass="13741">ILALILNYEIIAGGMKHSILCKITDVTSVLCELASVMSEYSPENSKKLGSQVVQKVWSVMKICILYIACSVIYLTRSDIRNELVEPNVYDISVPFVSVTYACRGNEELKQPVKKPDKKNERE</sequence>
<accession>A0A6V7H3Y4</accession>
<gene>
    <name evidence="1" type="ORF">MHI_LOCUS335701</name>
</gene>
<comment type="caution">
    <text evidence="1">The sequence shown here is derived from an EMBL/GenBank/DDBJ whole genome shotgun (WGS) entry which is preliminary data.</text>
</comment>
<evidence type="ECO:0000313" key="1">
    <source>
        <dbReference type="EMBL" id="CAD1472805.1"/>
    </source>
</evidence>